<dbReference type="AlphaFoldDB" id="A0A7C1CWU7"/>
<gene>
    <name evidence="3" type="ORF">ENN47_07185</name>
</gene>
<name>A0A7C1CWU7_9BACT</name>
<dbReference type="Proteomes" id="UP000886198">
    <property type="component" value="Unassembled WGS sequence"/>
</dbReference>
<dbReference type="GO" id="GO:0003677">
    <property type="term" value="F:DNA binding"/>
    <property type="evidence" value="ECO:0007669"/>
    <property type="project" value="InterPro"/>
</dbReference>
<accession>A0A7C1CWU7</accession>
<sequence>MKEDRKVIDIGELEGDRRSTEDSPISKERNSIITEVKPRRKRRKISKEMKLRILKEIDESTKPGQIGAILRREGLYYSNISAWREQLTRNNLGKKLNEKALKQISDLQKENIKLNRELKHSKLIIEAQKKILAIIEENDES</sequence>
<evidence type="ECO:0000256" key="1">
    <source>
        <dbReference type="SAM" id="Coils"/>
    </source>
</evidence>
<keyword evidence="1" id="KW-0175">Coiled coil</keyword>
<proteinExistence type="predicted"/>
<evidence type="ECO:0008006" key="4">
    <source>
        <dbReference type="Google" id="ProtNLM"/>
    </source>
</evidence>
<evidence type="ECO:0000313" key="3">
    <source>
        <dbReference type="EMBL" id="HDP77951.1"/>
    </source>
</evidence>
<dbReference type="InterPro" id="IPR002514">
    <property type="entry name" value="Transposase_8"/>
</dbReference>
<organism evidence="3">
    <name type="scientific">Mesotoga infera</name>
    <dbReference type="NCBI Taxonomy" id="1236046"/>
    <lineage>
        <taxon>Bacteria</taxon>
        <taxon>Thermotogati</taxon>
        <taxon>Thermotogota</taxon>
        <taxon>Thermotogae</taxon>
        <taxon>Kosmotogales</taxon>
        <taxon>Kosmotogaceae</taxon>
        <taxon>Mesotoga</taxon>
    </lineage>
</organism>
<feature type="region of interest" description="Disordered" evidence="2">
    <location>
        <begin position="1"/>
        <end position="30"/>
    </location>
</feature>
<comment type="caution">
    <text evidence="3">The sequence shown here is derived from an EMBL/GenBank/DDBJ whole genome shotgun (WGS) entry which is preliminary data.</text>
</comment>
<evidence type="ECO:0000256" key="2">
    <source>
        <dbReference type="SAM" id="MobiDB-lite"/>
    </source>
</evidence>
<reference evidence="3" key="1">
    <citation type="journal article" date="2020" name="mSystems">
        <title>Genome- and Community-Level Interaction Insights into Carbon Utilization and Element Cycling Functions of Hydrothermarchaeota in Hydrothermal Sediment.</title>
        <authorList>
            <person name="Zhou Z."/>
            <person name="Liu Y."/>
            <person name="Xu W."/>
            <person name="Pan J."/>
            <person name="Luo Z.H."/>
            <person name="Li M."/>
        </authorList>
    </citation>
    <scope>NUCLEOTIDE SEQUENCE [LARGE SCALE GENOMIC DNA]</scope>
    <source>
        <strain evidence="3">SpSt-1179</strain>
    </source>
</reference>
<protein>
    <recommendedName>
        <fullName evidence="4">Transposase</fullName>
    </recommendedName>
</protein>
<dbReference type="GO" id="GO:0004803">
    <property type="term" value="F:transposase activity"/>
    <property type="evidence" value="ECO:0007669"/>
    <property type="project" value="InterPro"/>
</dbReference>
<dbReference type="EMBL" id="DSBT01000194">
    <property type="protein sequence ID" value="HDP77951.1"/>
    <property type="molecule type" value="Genomic_DNA"/>
</dbReference>
<dbReference type="Pfam" id="PF01527">
    <property type="entry name" value="HTH_Tnp_1"/>
    <property type="match status" value="1"/>
</dbReference>
<dbReference type="GO" id="GO:0006313">
    <property type="term" value="P:DNA transposition"/>
    <property type="evidence" value="ECO:0007669"/>
    <property type="project" value="InterPro"/>
</dbReference>
<feature type="coiled-coil region" evidence="1">
    <location>
        <begin position="97"/>
        <end position="124"/>
    </location>
</feature>